<dbReference type="RefSeq" id="WP_088333563.1">
    <property type="nucleotide sequence ID" value="NZ_NBBJ01000002.1"/>
</dbReference>
<evidence type="ECO:0000256" key="1">
    <source>
        <dbReference type="SAM" id="MobiDB-lite"/>
    </source>
</evidence>
<proteinExistence type="predicted"/>
<dbReference type="InterPro" id="IPR007345">
    <property type="entry name" value="Polysacch_pyruvyl_Trfase"/>
</dbReference>
<evidence type="ECO:0000313" key="3">
    <source>
        <dbReference type="EMBL" id="OWK30890.1"/>
    </source>
</evidence>
<dbReference type="AlphaFoldDB" id="A0A245ZMB9"/>
<dbReference type="GO" id="GO:0016740">
    <property type="term" value="F:transferase activity"/>
    <property type="evidence" value="ECO:0007669"/>
    <property type="project" value="UniProtKB-KW"/>
</dbReference>
<dbReference type="OrthoDB" id="9799278at2"/>
<feature type="domain" description="Polysaccharide pyruvyl transferase" evidence="2">
    <location>
        <begin position="213"/>
        <end position="317"/>
    </location>
</feature>
<sequence length="381" mass="41694">MAARKVGVLTFHRSINYGSYWQARCLVEGLRARGLAAELLDHRSRRVEWREARNAFQPTLPVRTDPGHFAALGRKTRALIAAVDALPLSPAFPLEDPAQSPHYDTVVVGSDEVWNFRHPWYSGASIFFGDGLHADRLVSYAASVGNHDAADGIDTAWLNRLRRFHAISVRDENSRALLADLSAERAEQSRATGEERSAPGMSLDDARHERTGVPLVLDPCLQFPEIIPDAATPAGERYAIVYGHSFPAWFTTQLRRWADRTGTRLVTLGYPSAIADDARIDASPADFSALIAGAAAVATNFFHGCVFAIRHNRPFVCAASPYRRNKVQDLTRILGLEDHLVSEGLSDAAFADRLAALPPGLADRLAAARAASTRFLDHALA</sequence>
<gene>
    <name evidence="3" type="ORF">SPMU_18800</name>
</gene>
<comment type="caution">
    <text evidence="3">The sequence shown here is derived from an EMBL/GenBank/DDBJ whole genome shotgun (WGS) entry which is preliminary data.</text>
</comment>
<evidence type="ECO:0000259" key="2">
    <source>
        <dbReference type="Pfam" id="PF04230"/>
    </source>
</evidence>
<dbReference type="Pfam" id="PF04230">
    <property type="entry name" value="PS_pyruv_trans"/>
    <property type="match status" value="2"/>
</dbReference>
<name>A0A245ZMB9_9SPHN</name>
<feature type="domain" description="Polysaccharide pyruvyl transferase" evidence="2">
    <location>
        <begin position="16"/>
        <end position="181"/>
    </location>
</feature>
<keyword evidence="3" id="KW-0808">Transferase</keyword>
<feature type="region of interest" description="Disordered" evidence="1">
    <location>
        <begin position="185"/>
        <end position="205"/>
    </location>
</feature>
<reference evidence="3 4" key="1">
    <citation type="submission" date="2017-03" db="EMBL/GenBank/DDBJ databases">
        <title>Genome sequence of Sphingomonas mucosissima DSM 17494.</title>
        <authorList>
            <person name="Poehlein A."/>
            <person name="Wuebbeler J.H."/>
            <person name="Steinbuechel A."/>
            <person name="Daniel R."/>
        </authorList>
    </citation>
    <scope>NUCLEOTIDE SEQUENCE [LARGE SCALE GENOMIC DNA]</scope>
    <source>
        <strain evidence="3 4">DSM 17494</strain>
    </source>
</reference>
<protein>
    <submittedName>
        <fullName evidence="3">Polysaccharide pyruvyl transferase</fullName>
    </submittedName>
</protein>
<accession>A0A245ZMB9</accession>
<keyword evidence="4" id="KW-1185">Reference proteome</keyword>
<organism evidence="3 4">
    <name type="scientific">Sphingomonas mucosissima</name>
    <dbReference type="NCBI Taxonomy" id="370959"/>
    <lineage>
        <taxon>Bacteria</taxon>
        <taxon>Pseudomonadati</taxon>
        <taxon>Pseudomonadota</taxon>
        <taxon>Alphaproteobacteria</taxon>
        <taxon>Sphingomonadales</taxon>
        <taxon>Sphingomonadaceae</taxon>
        <taxon>Sphingomonas</taxon>
    </lineage>
</organism>
<dbReference type="EMBL" id="NBBJ01000002">
    <property type="protein sequence ID" value="OWK30890.1"/>
    <property type="molecule type" value="Genomic_DNA"/>
</dbReference>
<dbReference type="Proteomes" id="UP000197783">
    <property type="component" value="Unassembled WGS sequence"/>
</dbReference>
<feature type="compositionally biased region" description="Basic and acidic residues" evidence="1">
    <location>
        <begin position="185"/>
        <end position="197"/>
    </location>
</feature>
<evidence type="ECO:0000313" key="4">
    <source>
        <dbReference type="Proteomes" id="UP000197783"/>
    </source>
</evidence>